<comment type="caution">
    <text evidence="5">The sequence shown here is derived from an EMBL/GenBank/DDBJ whole genome shotgun (WGS) entry which is preliminary data.</text>
</comment>
<name>A0A919MZR6_9ACTN</name>
<gene>
    <name evidence="5" type="ORF">Ari01nite_16120</name>
</gene>
<proteinExistence type="predicted"/>
<dbReference type="GO" id="GO:0043200">
    <property type="term" value="P:response to amino acid"/>
    <property type="evidence" value="ECO:0007669"/>
    <property type="project" value="TreeGrafter"/>
</dbReference>
<reference evidence="5" key="1">
    <citation type="submission" date="2021-01" db="EMBL/GenBank/DDBJ databases">
        <title>Whole genome shotgun sequence of Actinoplanes rishiriensis NBRC 108556.</title>
        <authorList>
            <person name="Komaki H."/>
            <person name="Tamura T."/>
        </authorList>
    </citation>
    <scope>NUCLEOTIDE SEQUENCE</scope>
    <source>
        <strain evidence="5">NBRC 108556</strain>
    </source>
</reference>
<dbReference type="SUPFAM" id="SSF46785">
    <property type="entry name" value="Winged helix' DNA-binding domain"/>
    <property type="match status" value="1"/>
</dbReference>
<dbReference type="GO" id="GO:0005829">
    <property type="term" value="C:cytosol"/>
    <property type="evidence" value="ECO:0007669"/>
    <property type="project" value="TreeGrafter"/>
</dbReference>
<dbReference type="PANTHER" id="PTHR30154">
    <property type="entry name" value="LEUCINE-RESPONSIVE REGULATORY PROTEIN"/>
    <property type="match status" value="1"/>
</dbReference>
<dbReference type="PROSITE" id="PS50956">
    <property type="entry name" value="HTH_ASNC_2"/>
    <property type="match status" value="1"/>
</dbReference>
<feature type="domain" description="HTH asnC-type" evidence="4">
    <location>
        <begin position="10"/>
        <end position="71"/>
    </location>
</feature>
<keyword evidence="6" id="KW-1185">Reference proteome</keyword>
<dbReference type="InterPro" id="IPR000485">
    <property type="entry name" value="AsnC-type_HTH_dom"/>
</dbReference>
<dbReference type="EMBL" id="BOMV01000011">
    <property type="protein sequence ID" value="GIE94147.1"/>
    <property type="molecule type" value="Genomic_DNA"/>
</dbReference>
<dbReference type="PROSITE" id="PS00519">
    <property type="entry name" value="HTH_ASNC_1"/>
    <property type="match status" value="1"/>
</dbReference>
<organism evidence="5 6">
    <name type="scientific">Paractinoplanes rishiriensis</name>
    <dbReference type="NCBI Taxonomy" id="1050105"/>
    <lineage>
        <taxon>Bacteria</taxon>
        <taxon>Bacillati</taxon>
        <taxon>Actinomycetota</taxon>
        <taxon>Actinomycetes</taxon>
        <taxon>Micromonosporales</taxon>
        <taxon>Micromonosporaceae</taxon>
        <taxon>Paractinoplanes</taxon>
    </lineage>
</organism>
<dbReference type="InterPro" id="IPR019885">
    <property type="entry name" value="Tscrpt_reg_HTH_AsnC-type_CS"/>
</dbReference>
<accession>A0A919MZR6</accession>
<keyword evidence="1" id="KW-0805">Transcription regulation</keyword>
<dbReference type="CDD" id="cd00090">
    <property type="entry name" value="HTH_ARSR"/>
    <property type="match status" value="1"/>
</dbReference>
<dbReference type="Pfam" id="PF01037">
    <property type="entry name" value="AsnC_trans_reg"/>
    <property type="match status" value="1"/>
</dbReference>
<dbReference type="Gene3D" id="3.30.70.920">
    <property type="match status" value="1"/>
</dbReference>
<keyword evidence="3" id="KW-0804">Transcription</keyword>
<evidence type="ECO:0000259" key="4">
    <source>
        <dbReference type="PROSITE" id="PS50956"/>
    </source>
</evidence>
<dbReference type="SMART" id="SM00344">
    <property type="entry name" value="HTH_ASNC"/>
    <property type="match status" value="1"/>
</dbReference>
<dbReference type="PRINTS" id="PR00033">
    <property type="entry name" value="HTHASNC"/>
</dbReference>
<dbReference type="AlphaFoldDB" id="A0A919MZR6"/>
<dbReference type="InterPro" id="IPR036388">
    <property type="entry name" value="WH-like_DNA-bd_sf"/>
</dbReference>
<evidence type="ECO:0000313" key="5">
    <source>
        <dbReference type="EMBL" id="GIE94147.1"/>
    </source>
</evidence>
<evidence type="ECO:0000256" key="3">
    <source>
        <dbReference type="ARBA" id="ARBA00023163"/>
    </source>
</evidence>
<dbReference type="SUPFAM" id="SSF54909">
    <property type="entry name" value="Dimeric alpha+beta barrel"/>
    <property type="match status" value="1"/>
</dbReference>
<protein>
    <submittedName>
        <fullName evidence="5">AsnC family transcriptional regulator</fullName>
    </submittedName>
</protein>
<dbReference type="Pfam" id="PF13412">
    <property type="entry name" value="HTH_24"/>
    <property type="match status" value="1"/>
</dbReference>
<dbReference type="Gene3D" id="1.10.10.10">
    <property type="entry name" value="Winged helix-like DNA-binding domain superfamily/Winged helix DNA-binding domain"/>
    <property type="match status" value="1"/>
</dbReference>
<evidence type="ECO:0000256" key="2">
    <source>
        <dbReference type="ARBA" id="ARBA00023125"/>
    </source>
</evidence>
<evidence type="ECO:0000256" key="1">
    <source>
        <dbReference type="ARBA" id="ARBA00023015"/>
    </source>
</evidence>
<evidence type="ECO:0000313" key="6">
    <source>
        <dbReference type="Proteomes" id="UP000636960"/>
    </source>
</evidence>
<dbReference type="InterPro" id="IPR036390">
    <property type="entry name" value="WH_DNA-bd_sf"/>
</dbReference>
<dbReference type="InterPro" id="IPR019887">
    <property type="entry name" value="Tscrpt_reg_AsnC/Lrp_C"/>
</dbReference>
<dbReference type="InterPro" id="IPR019888">
    <property type="entry name" value="Tscrpt_reg_AsnC-like"/>
</dbReference>
<sequence>MPDGFPDGKLDDTGRRLLAALIEDPRASAAELARRIGTSAPTVRERLARLEEAGVIRGYRVDIDPAAIGLPVAAWVRIRPGPGQLARITELAARTPQVSECHRISGEDCFLVKVHVPAIEALEEVLDQFLLYGQTTSSFVVSTPVPPRAPGQL</sequence>
<dbReference type="Proteomes" id="UP000636960">
    <property type="component" value="Unassembled WGS sequence"/>
</dbReference>
<dbReference type="InterPro" id="IPR011008">
    <property type="entry name" value="Dimeric_a/b-barrel"/>
</dbReference>
<dbReference type="PANTHER" id="PTHR30154:SF53">
    <property type="entry name" value="HTH-TYPE TRANSCRIPTIONAL REGULATOR LRPC"/>
    <property type="match status" value="1"/>
</dbReference>
<dbReference type="GO" id="GO:0043565">
    <property type="term" value="F:sequence-specific DNA binding"/>
    <property type="evidence" value="ECO:0007669"/>
    <property type="project" value="InterPro"/>
</dbReference>
<keyword evidence="2" id="KW-0238">DNA-binding</keyword>
<dbReference type="InterPro" id="IPR011991">
    <property type="entry name" value="ArsR-like_HTH"/>
</dbReference>